<protein>
    <submittedName>
        <fullName evidence="1">Unannotated protein</fullName>
    </submittedName>
</protein>
<proteinExistence type="predicted"/>
<dbReference type="AlphaFoldDB" id="A0A6J6VQX1"/>
<organism evidence="1">
    <name type="scientific">freshwater metagenome</name>
    <dbReference type="NCBI Taxonomy" id="449393"/>
    <lineage>
        <taxon>unclassified sequences</taxon>
        <taxon>metagenomes</taxon>
        <taxon>ecological metagenomes</taxon>
    </lineage>
</organism>
<dbReference type="EMBL" id="CAFAAB010000006">
    <property type="protein sequence ID" value="CAB4774881.1"/>
    <property type="molecule type" value="Genomic_DNA"/>
</dbReference>
<sequence>MTQPNFVPVPDSAIVRATMTTATPEIGRAKKAGLLGGPNHGSGVGRGTATPDAGYALTLTHEYLHQHHIVDTAEVNHHDLEVAMAALASKRAGLYGRGPSMSDVRFAFELAGITNGTGVVSPSFATQLRGVGHSYFLLRDFVDGVDVDLLRGTVAEAPIASH</sequence>
<gene>
    <name evidence="1" type="ORF">UFOPK2958_00129</name>
</gene>
<name>A0A6J6VQX1_9ZZZZ</name>
<accession>A0A6J6VQX1</accession>
<evidence type="ECO:0000313" key="1">
    <source>
        <dbReference type="EMBL" id="CAB4774881.1"/>
    </source>
</evidence>
<reference evidence="1" key="1">
    <citation type="submission" date="2020-05" db="EMBL/GenBank/DDBJ databases">
        <authorList>
            <person name="Chiriac C."/>
            <person name="Salcher M."/>
            <person name="Ghai R."/>
            <person name="Kavagutti S V."/>
        </authorList>
    </citation>
    <scope>NUCLEOTIDE SEQUENCE</scope>
</reference>